<dbReference type="InterPro" id="IPR000361">
    <property type="entry name" value="ATAP_core_dom"/>
</dbReference>
<dbReference type="Pfam" id="PF01521">
    <property type="entry name" value="Fe-S_biosyn"/>
    <property type="match status" value="1"/>
</dbReference>
<dbReference type="SUPFAM" id="SSF89360">
    <property type="entry name" value="HesB-like domain"/>
    <property type="match status" value="1"/>
</dbReference>
<dbReference type="PIRSF" id="PIRSF034852">
    <property type="entry name" value="UCP034852"/>
    <property type="match status" value="1"/>
</dbReference>
<proteinExistence type="inferred from homology"/>
<keyword evidence="4" id="KW-1185">Reference proteome</keyword>
<dbReference type="InterPro" id="IPR035903">
    <property type="entry name" value="HesB-like_dom_sf"/>
</dbReference>
<feature type="domain" description="Core" evidence="2">
    <location>
        <begin position="1"/>
        <end position="84"/>
    </location>
</feature>
<reference evidence="4" key="1">
    <citation type="journal article" date="2019" name="Int. J. Syst. Evol. Microbiol.">
        <title>The Global Catalogue of Microorganisms (GCM) 10K type strain sequencing project: providing services to taxonomists for standard genome sequencing and annotation.</title>
        <authorList>
            <consortium name="The Broad Institute Genomics Platform"/>
            <consortium name="The Broad Institute Genome Sequencing Center for Infectious Disease"/>
            <person name="Wu L."/>
            <person name="Ma J."/>
        </authorList>
    </citation>
    <scope>NUCLEOTIDE SEQUENCE [LARGE SCALE GENOMIC DNA]</scope>
    <source>
        <strain evidence="4">CCUG 49339</strain>
    </source>
</reference>
<comment type="caution">
    <text evidence="3">The sequence shown here is derived from an EMBL/GenBank/DDBJ whole genome shotgun (WGS) entry which is preliminary data.</text>
</comment>
<dbReference type="EMBL" id="JBHUEM010000015">
    <property type="protein sequence ID" value="MFD1737046.1"/>
    <property type="molecule type" value="Genomic_DNA"/>
</dbReference>
<comment type="similarity">
    <text evidence="1">Belongs to the HesB/IscA family.</text>
</comment>
<dbReference type="RefSeq" id="WP_377928242.1">
    <property type="nucleotide sequence ID" value="NZ_JBHUEM010000015.1"/>
</dbReference>
<evidence type="ECO:0000259" key="2">
    <source>
        <dbReference type="Pfam" id="PF01521"/>
    </source>
</evidence>
<protein>
    <submittedName>
        <fullName evidence="3">HesB/YadR/YfhF family protein</fullName>
    </submittedName>
</protein>
<evidence type="ECO:0000313" key="3">
    <source>
        <dbReference type="EMBL" id="MFD1737046.1"/>
    </source>
</evidence>
<dbReference type="InterPro" id="IPR008326">
    <property type="entry name" value="PdhI-like"/>
</dbReference>
<organism evidence="3 4">
    <name type="scientific">Bacillus salitolerans</name>
    <dbReference type="NCBI Taxonomy" id="1437434"/>
    <lineage>
        <taxon>Bacteria</taxon>
        <taxon>Bacillati</taxon>
        <taxon>Bacillota</taxon>
        <taxon>Bacilli</taxon>
        <taxon>Bacillales</taxon>
        <taxon>Bacillaceae</taxon>
        <taxon>Bacillus</taxon>
    </lineage>
</organism>
<name>A0ABW4LQC4_9BACI</name>
<dbReference type="Proteomes" id="UP001597214">
    <property type="component" value="Unassembled WGS sequence"/>
</dbReference>
<gene>
    <name evidence="3" type="ORF">ACFSCX_10835</name>
</gene>
<sequence length="97" mass="11341">MKLLIDEQAANWYRDELNLDKGDSIRFFVRYGGCGTVQSGFSLGVSKDLPDEIGMSAYSKDVHFFVEQKDLWYFDGHSLHVLFNETYKEPEFNYIKE</sequence>
<evidence type="ECO:0000256" key="1">
    <source>
        <dbReference type="ARBA" id="ARBA00006718"/>
    </source>
</evidence>
<evidence type="ECO:0000313" key="4">
    <source>
        <dbReference type="Proteomes" id="UP001597214"/>
    </source>
</evidence>
<accession>A0ABW4LQC4</accession>